<evidence type="ECO:0000256" key="1">
    <source>
        <dbReference type="SAM" id="Phobius"/>
    </source>
</evidence>
<evidence type="ECO:0000313" key="2">
    <source>
        <dbReference type="EMBL" id="KAF6040410.1"/>
    </source>
</evidence>
<keyword evidence="1" id="KW-0812">Transmembrane</keyword>
<keyword evidence="3" id="KW-1185">Reference proteome</keyword>
<dbReference type="EMBL" id="VXIV02000145">
    <property type="protein sequence ID" value="KAF6040410.1"/>
    <property type="molecule type" value="Genomic_DNA"/>
</dbReference>
<sequence>MKPVRLTSKTGLAVVGSIFIAGTVFGWYLKSWRLRWLAAKREYFAKKTLKAHETLNDEIHSVNMGGNVLIYL</sequence>
<keyword evidence="1" id="KW-1133">Transmembrane helix</keyword>
<keyword evidence="1" id="KW-0472">Membrane</keyword>
<name>A0A7J7KQE5_BUGNE</name>
<protein>
    <submittedName>
        <fullName evidence="2">Uncharacterized protein</fullName>
    </submittedName>
</protein>
<proteinExistence type="predicted"/>
<dbReference type="AlphaFoldDB" id="A0A7J7KQE5"/>
<gene>
    <name evidence="2" type="ORF">EB796_001284</name>
</gene>
<accession>A0A7J7KQE5</accession>
<reference evidence="2" key="1">
    <citation type="submission" date="2020-06" db="EMBL/GenBank/DDBJ databases">
        <title>Draft genome of Bugula neritina, a colonial animal packing powerful symbionts and potential medicines.</title>
        <authorList>
            <person name="Rayko M."/>
        </authorList>
    </citation>
    <scope>NUCLEOTIDE SEQUENCE [LARGE SCALE GENOMIC DNA]</scope>
    <source>
        <strain evidence="2">Kwan_BN1</strain>
    </source>
</reference>
<feature type="transmembrane region" description="Helical" evidence="1">
    <location>
        <begin position="12"/>
        <end position="29"/>
    </location>
</feature>
<evidence type="ECO:0000313" key="3">
    <source>
        <dbReference type="Proteomes" id="UP000593567"/>
    </source>
</evidence>
<dbReference type="Proteomes" id="UP000593567">
    <property type="component" value="Unassembled WGS sequence"/>
</dbReference>
<comment type="caution">
    <text evidence="2">The sequence shown here is derived from an EMBL/GenBank/DDBJ whole genome shotgun (WGS) entry which is preliminary data.</text>
</comment>
<organism evidence="2 3">
    <name type="scientific">Bugula neritina</name>
    <name type="common">Brown bryozoan</name>
    <name type="synonym">Sertularia neritina</name>
    <dbReference type="NCBI Taxonomy" id="10212"/>
    <lineage>
        <taxon>Eukaryota</taxon>
        <taxon>Metazoa</taxon>
        <taxon>Spiralia</taxon>
        <taxon>Lophotrochozoa</taxon>
        <taxon>Bryozoa</taxon>
        <taxon>Gymnolaemata</taxon>
        <taxon>Cheilostomatida</taxon>
        <taxon>Flustrina</taxon>
        <taxon>Buguloidea</taxon>
        <taxon>Bugulidae</taxon>
        <taxon>Bugula</taxon>
    </lineage>
</organism>